<dbReference type="PANTHER" id="PTHR34387:SF1">
    <property type="entry name" value="PERIPLASMIC IMMUNOGENIC PROTEIN"/>
    <property type="match status" value="1"/>
</dbReference>
<evidence type="ECO:0000313" key="1">
    <source>
        <dbReference type="EMBL" id="GAA4395498.1"/>
    </source>
</evidence>
<dbReference type="Pfam" id="PF04402">
    <property type="entry name" value="SIMPL"/>
    <property type="match status" value="1"/>
</dbReference>
<dbReference type="EMBL" id="BAABFR010000043">
    <property type="protein sequence ID" value="GAA4395498.1"/>
    <property type="molecule type" value="Genomic_DNA"/>
</dbReference>
<dbReference type="RefSeq" id="WP_344997073.1">
    <property type="nucleotide sequence ID" value="NZ_BAABFR010000043.1"/>
</dbReference>
<dbReference type="Gene3D" id="3.30.70.2970">
    <property type="entry name" value="Protein of unknown function (DUF541), domain 2"/>
    <property type="match status" value="1"/>
</dbReference>
<dbReference type="Proteomes" id="UP001500635">
    <property type="component" value="Unassembled WGS sequence"/>
</dbReference>
<dbReference type="Gene3D" id="3.30.110.170">
    <property type="entry name" value="Protein of unknown function (DUF541), domain 1"/>
    <property type="match status" value="1"/>
</dbReference>
<reference evidence="2" key="1">
    <citation type="journal article" date="2019" name="Int. J. Syst. Evol. Microbiol.">
        <title>The Global Catalogue of Microorganisms (GCM) 10K type strain sequencing project: providing services to taxonomists for standard genome sequencing and annotation.</title>
        <authorList>
            <consortium name="The Broad Institute Genomics Platform"/>
            <consortium name="The Broad Institute Genome Sequencing Center for Infectious Disease"/>
            <person name="Wu L."/>
            <person name="Ma J."/>
        </authorList>
    </citation>
    <scope>NUCLEOTIDE SEQUENCE [LARGE SCALE GENOMIC DNA]</scope>
    <source>
        <strain evidence="2">JCM 17688</strain>
    </source>
</reference>
<dbReference type="InterPro" id="IPR007497">
    <property type="entry name" value="SIMPL/DUF541"/>
</dbReference>
<gene>
    <name evidence="1" type="ORF">GCM10023147_28810</name>
</gene>
<accession>A0ABP8JSW6</accession>
<protein>
    <submittedName>
        <fullName evidence="1">SIMPL domain-containing protein</fullName>
    </submittedName>
</protein>
<evidence type="ECO:0000313" key="2">
    <source>
        <dbReference type="Proteomes" id="UP001500635"/>
    </source>
</evidence>
<dbReference type="PANTHER" id="PTHR34387">
    <property type="entry name" value="SLR1258 PROTEIN"/>
    <property type="match status" value="1"/>
</dbReference>
<name>A0ABP8JSW6_9ACTN</name>
<sequence>MNNDVEITVRGSHRVHAPAERGTVALTVALENRSAESVFAAVAQSAEILTERIRRLHDPVSGPVTWWSARRLETWARRPWNQDGKELPLKHHARVRFQVKFRDFDALSRFTADAIEVHGVEVDDTVWTLTEKRRDAVVSDVRAAAVRDARARAQAYADALALGPVVPVAIADPGMLGTAEPAGPIAEFRSAAMPAAPAGGGRQVSLTPEEITVEQQVDARFRLAPG</sequence>
<dbReference type="InterPro" id="IPR052022">
    <property type="entry name" value="26kDa_periplasmic_antigen"/>
</dbReference>
<proteinExistence type="predicted"/>
<keyword evidence="2" id="KW-1185">Reference proteome</keyword>
<comment type="caution">
    <text evidence="1">The sequence shown here is derived from an EMBL/GenBank/DDBJ whole genome shotgun (WGS) entry which is preliminary data.</text>
</comment>
<organism evidence="1 2">
    <name type="scientific">Tsukamurella soli</name>
    <dbReference type="NCBI Taxonomy" id="644556"/>
    <lineage>
        <taxon>Bacteria</taxon>
        <taxon>Bacillati</taxon>
        <taxon>Actinomycetota</taxon>
        <taxon>Actinomycetes</taxon>
        <taxon>Mycobacteriales</taxon>
        <taxon>Tsukamurellaceae</taxon>
        <taxon>Tsukamurella</taxon>
    </lineage>
</organism>